<dbReference type="Pfam" id="PF01928">
    <property type="entry name" value="CYTH"/>
    <property type="match status" value="1"/>
</dbReference>
<dbReference type="Gene3D" id="2.40.320.10">
    <property type="entry name" value="Hypothetical Protein Pfu-838710-001"/>
    <property type="match status" value="1"/>
</dbReference>
<organism evidence="2 3">
    <name type="scientific">Domibacillus aminovorans</name>
    <dbReference type="NCBI Taxonomy" id="29332"/>
    <lineage>
        <taxon>Bacteria</taxon>
        <taxon>Bacillati</taxon>
        <taxon>Bacillota</taxon>
        <taxon>Bacilli</taxon>
        <taxon>Bacillales</taxon>
        <taxon>Bacillaceae</taxon>
        <taxon>Domibacillus</taxon>
    </lineage>
</organism>
<gene>
    <name evidence="2" type="ORF">AWH49_00135</name>
</gene>
<name>A0A177LC94_9BACI</name>
<dbReference type="STRING" id="29332.AWH48_14860"/>
<comment type="caution">
    <text evidence="2">The sequence shown here is derived from an EMBL/GenBank/DDBJ whole genome shotgun (WGS) entry which is preliminary data.</text>
</comment>
<dbReference type="RefSeq" id="WP_063964271.1">
    <property type="nucleotide sequence ID" value="NZ_JBCNAN010000012.1"/>
</dbReference>
<dbReference type="CDD" id="cd07762">
    <property type="entry name" value="CYTH-like_Pase_1"/>
    <property type="match status" value="1"/>
</dbReference>
<evidence type="ECO:0000259" key="1">
    <source>
        <dbReference type="PROSITE" id="PS51707"/>
    </source>
</evidence>
<dbReference type="InterPro" id="IPR009195">
    <property type="entry name" value="Uncharacterised_YjbK"/>
</dbReference>
<dbReference type="EMBL" id="LQWY01000001">
    <property type="protein sequence ID" value="OAH63299.1"/>
    <property type="molecule type" value="Genomic_DNA"/>
</dbReference>
<dbReference type="PIRSF" id="PIRSF012526">
    <property type="entry name" value="CYTH_UCP012526"/>
    <property type="match status" value="1"/>
</dbReference>
<evidence type="ECO:0000313" key="3">
    <source>
        <dbReference type="Proteomes" id="UP000076935"/>
    </source>
</evidence>
<dbReference type="Proteomes" id="UP000076935">
    <property type="component" value="Unassembled WGS sequence"/>
</dbReference>
<reference evidence="2 3" key="1">
    <citation type="submission" date="2016-01" db="EMBL/GenBank/DDBJ databases">
        <title>Investigation of taxonomic status of Bacillus aminovorans.</title>
        <authorList>
            <person name="Verma A."/>
            <person name="Pal Y."/>
            <person name="Krishnamurthi S."/>
        </authorList>
    </citation>
    <scope>NUCLEOTIDE SEQUENCE [LARGE SCALE GENOMIC DNA]</scope>
    <source>
        <strain evidence="2 3">DSM 1314</strain>
    </source>
</reference>
<dbReference type="AlphaFoldDB" id="A0A177LC94"/>
<accession>A0A177LC94</accession>
<dbReference type="InterPro" id="IPR023577">
    <property type="entry name" value="CYTH_domain"/>
</dbReference>
<dbReference type="InterPro" id="IPR033469">
    <property type="entry name" value="CYTH-like_dom_sf"/>
</dbReference>
<keyword evidence="3" id="KW-1185">Reference proteome</keyword>
<proteinExistence type="predicted"/>
<dbReference type="PROSITE" id="PS51707">
    <property type="entry name" value="CYTH"/>
    <property type="match status" value="1"/>
</dbReference>
<evidence type="ECO:0000313" key="2">
    <source>
        <dbReference type="EMBL" id="OAH63299.1"/>
    </source>
</evidence>
<feature type="domain" description="CYTH" evidence="1">
    <location>
        <begin position="4"/>
        <end position="187"/>
    </location>
</feature>
<protein>
    <recommendedName>
        <fullName evidence="1">CYTH domain-containing protein</fullName>
    </recommendedName>
</protein>
<dbReference type="SMART" id="SM01118">
    <property type="entry name" value="CYTH"/>
    <property type="match status" value="1"/>
</dbReference>
<sequence length="190" mass="21492">MNQEIEIEFKCLLSKEQFDQLVESFHPGPFTTQHNHYFDTADFSLKEAGAALRIREKNGRAEMTLKEPAEVGLLESTVALSNDDVTAFLSGGIPDNDVMAAARKHTGKNAFFHFGTLSTTRAEIDYKGGLLVFDHSTYVNQEDYEIEYEAKDLSGEQTFLALLNSFNIEYIPAENKIRRFYHAQFQNGGH</sequence>
<dbReference type="SUPFAM" id="SSF55154">
    <property type="entry name" value="CYTH-like phosphatases"/>
    <property type="match status" value="1"/>
</dbReference>